<feature type="binding site" evidence="14 16">
    <location>
        <position position="382"/>
    </location>
    <ligand>
        <name>Zn(2+)</name>
        <dbReference type="ChEBI" id="CHEBI:29105"/>
        <note>catalytic</note>
    </ligand>
</feature>
<evidence type="ECO:0000256" key="11">
    <source>
        <dbReference type="ARBA" id="ARBA00023157"/>
    </source>
</evidence>
<gene>
    <name evidence="20" type="primary">LOC115210358</name>
</gene>
<protein>
    <submittedName>
        <fullName evidence="20">A disintegrin and metalloproteinase with thrombospondin motifs 9 isoform X1</fullName>
    </submittedName>
</protein>
<keyword evidence="19" id="KW-1185">Reference proteome</keyword>
<dbReference type="FunFam" id="2.20.100.10:FF:000005">
    <property type="entry name" value="ADAM metallopeptidase with thrombospondin type 1 motif 9"/>
    <property type="match status" value="3"/>
</dbReference>
<dbReference type="SUPFAM" id="SSF55486">
    <property type="entry name" value="Metalloproteases ('zincins'), catalytic domain"/>
    <property type="match status" value="1"/>
</dbReference>
<dbReference type="GO" id="GO:0030198">
    <property type="term" value="P:extracellular matrix organization"/>
    <property type="evidence" value="ECO:0007669"/>
    <property type="project" value="InterPro"/>
</dbReference>
<feature type="binding site" evidence="14 16">
    <location>
        <position position="392"/>
    </location>
    <ligand>
        <name>Zn(2+)</name>
        <dbReference type="ChEBI" id="CHEBI:29105"/>
        <note>catalytic</note>
    </ligand>
</feature>
<feature type="binding site" evidence="14">
    <location>
        <position position="242"/>
    </location>
    <ligand>
        <name>Ca(2+)</name>
        <dbReference type="ChEBI" id="CHEBI:29108"/>
        <label>1</label>
    </ligand>
</feature>
<dbReference type="GO" id="GO:0006508">
    <property type="term" value="P:proteolysis"/>
    <property type="evidence" value="ECO:0007669"/>
    <property type="project" value="UniProtKB-KW"/>
</dbReference>
<evidence type="ECO:0000256" key="12">
    <source>
        <dbReference type="ARBA" id="ARBA00023180"/>
    </source>
</evidence>
<evidence type="ECO:0000256" key="8">
    <source>
        <dbReference type="ARBA" id="ARBA00022801"/>
    </source>
</evidence>
<dbReference type="Proteomes" id="UP000515154">
    <property type="component" value="Linkage group LG1"/>
</dbReference>
<sequence length="1855" mass="211394">MRSVMVAFLMHFCSSMMRSYEAFGQSTDHTYPQDMDVVNGLPDFAVVFPALVNTSRPGRNVGETENHFKERNSIFRWRPSVAYKILVHNRTLIFNLELHSDFISPFLVVKHLNASTRKFRSPSTGLNCFYQGTINNVLENTVSVSLCNGMTGNFIFNGKKYNIQHLNQGTNDLDLTTPFAHIIFKDKINWKSNHSYCETHGDHVKVPERNISIPHEHFNSSTSNHNYHSRHKRSDSLERYIELMVVADPEMWRYHGDDLEHYVFTLLAMVTNIYKHPSIKNYLNLVVVKFLVLKGNEENLEITSNAVKTLQQFCKWQYKLNIEDDANEHHDAAILLTRKNMCRSENNCETLGLAELGTMCDMKRNCAIIQDNGLGSAYTIAHELGHLFNLPHDDSDKCQQITSVSDQSSHGTYHIMSPTLDYDSSGWLWSDCSAVLLTKFIDLDYAECLLNKPFTKKYQRFRSREKYLPPGLKYDVDTQCRLAFGRNSYSCPTRTSFACSRLWCIGDTEETCHSENFPWADGTPCGATKWCQNGACVIKRHFEKVDGNWGKWSEYDECTFSCGGGIKKSKRECNNPIPKHGGAYCIGKRIKYKSCNTKKCPENTKDFRAAQCSEFDGKIPLMGLSSTVMWVPKYSGIHLKNTCKLYCRASHGNDYYLLREQVTDGTKCSEDTFDVCVNGKCQRAGCDYQLGSTMKRDRCGVCGGDNSSCRTETGTLTYTKYGYNKVVDIPAGASSIHVSQHGNGNRADENYLALQDSKGNFILNGDYTIKEYHHRFRVKGGSVEYSGSISPVEQINSSSIIEEQLTVLVLSVGSVEPPNIFYSYSISTGENVRYSWNADGPWTDCDKICQGQKRRRIICTRDDDLIVSDQRCDENTKPSQIIQQCNMHCSIGWKVIYKERCSARCGPGRQKQKVRCVKTSATSYEITDEKYCNHLPKTHNEIVPCEGKCLQTHWGYDNWSVCSKSCGTGIQTRRSYCLDDRNKRLPDTECNIQNKISQQICNDHRCASWTFGDWSGCTATCGLAKKHRDVWCQNDVDQKIPDEFCHNAHRPKSFIECNQTECPVWSYGPWSECPKTCGISWKKRAVQCHTVNHILVQDELCPVHQKPVTMQQCRITECRAPTTIPPRSSIKQESTLKWRYGSWTECSAQCGDEGDRQRYVSCTDDQGNTREDAECGHLTKPTTVERCLSKPCGQWQTGQWGKCTVSCGEGVQTRIVACIHLDHQVEEFKCFKNWKPVAVQACRQRECELPSSDSSNSSHWRVGKWSGCSSTCGSGWQRRRVACNFEDQSRCNILRRPIERKPCNSGYCPGWTYGDWNECPVTCDSNAYQKRTVLCQLPNGQMLPDPNCNLYQKPAETRPCLSTCNEVYVWNVGAWGPCPASCGKSRKYRKVRCINKDNIEVDLSKCPGKPLRSSKRCRVKKCPHWYKGPWRPCSVECGNGTRTREVTCKQSKYKTIPDVYCNKKKKPISAKSCYPAPCKYIWKKERWSLCSKTCGFGQKQRAVNCMDYENKSLAEDKFCLFKKPKTHRRCAEFPCPLQWTTGPWTDCSATCGLGWQSRSVVCNSFSKENWILGESQSCKNAEKPPSQRYCNYGDCDGYFFWKVFSWQQCPDACGIQEVNRRVTCIDKAGREYPSSNCKDTAPVSKRICPNKRCFVSSCQELRDSTSIRQDSTYRLLIRGKLVPIYCNKMKKNPVEYITLQSPEENFSEIYEKRLKKKWTCPQNGSRIDNCYCHKKNFSKAGYTTFSKIRISLKALTVVLNDFTFATTRNGKNVPFGTSGDCYSSLNCPQGQFQIDLSRTDFAVSPSTKWISTDEKYHNRISVSKNNKLIRGLCGGRCGTTCLPDPRIGLQLQLSH</sequence>
<keyword evidence="12" id="KW-0325">Glycoprotein</keyword>
<accession>A0A7E6EM93</accession>
<evidence type="ECO:0000256" key="4">
    <source>
        <dbReference type="ARBA" id="ARBA00022670"/>
    </source>
</evidence>
<feature type="binding site" evidence="14">
    <location>
        <position position="324"/>
    </location>
    <ligand>
        <name>Ca(2+)</name>
        <dbReference type="ChEBI" id="CHEBI:29108"/>
        <label>2</label>
    </ligand>
</feature>
<feature type="binding site" evidence="14 16">
    <location>
        <position position="386"/>
    </location>
    <ligand>
        <name>Zn(2+)</name>
        <dbReference type="ChEBI" id="CHEBI:29105"/>
        <note>catalytic</note>
    </ligand>
</feature>
<evidence type="ECO:0000313" key="20">
    <source>
        <dbReference type="RefSeq" id="XP_036356746.1"/>
    </source>
</evidence>
<feature type="binding site" evidence="14">
    <location>
        <position position="448"/>
    </location>
    <ligand>
        <name>Ca(2+)</name>
        <dbReference type="ChEBI" id="CHEBI:29108"/>
        <label>1</label>
    </ligand>
</feature>
<dbReference type="RefSeq" id="XP_036356746.1">
    <property type="nucleotide sequence ID" value="XM_036500853.1"/>
</dbReference>
<evidence type="ECO:0000256" key="2">
    <source>
        <dbReference type="ARBA" id="ARBA00022525"/>
    </source>
</evidence>
<dbReference type="InterPro" id="IPR010294">
    <property type="entry name" value="ADAMTS_spacer1"/>
</dbReference>
<feature type="disulfide bond" evidence="15">
    <location>
        <begin position="562"/>
        <end position="600"/>
    </location>
</feature>
<evidence type="ECO:0000256" key="16">
    <source>
        <dbReference type="PROSITE-ProRule" id="PRU00276"/>
    </source>
</evidence>
<evidence type="ECO:0000256" key="10">
    <source>
        <dbReference type="ARBA" id="ARBA00023049"/>
    </source>
</evidence>
<dbReference type="Pfam" id="PF05986">
    <property type="entry name" value="ADAMTS_spacer1"/>
    <property type="match status" value="1"/>
</dbReference>
<keyword evidence="6" id="KW-0732">Signal</keyword>
<dbReference type="PROSITE" id="PS50215">
    <property type="entry name" value="ADAM_MEPRO"/>
    <property type="match status" value="1"/>
</dbReference>
<dbReference type="Pfam" id="PF19030">
    <property type="entry name" value="TSP1_ADAMTS"/>
    <property type="match status" value="13"/>
</dbReference>
<feature type="disulfide bond" evidence="15">
    <location>
        <begin position="491"/>
        <end position="512"/>
    </location>
</feature>
<dbReference type="InterPro" id="IPR000884">
    <property type="entry name" value="TSP1_rpt"/>
</dbReference>
<dbReference type="InterPro" id="IPR024079">
    <property type="entry name" value="MetalloPept_cat_dom_sf"/>
</dbReference>
<dbReference type="InterPro" id="IPR012314">
    <property type="entry name" value="Pept_M12B_GON-ADAMTSs"/>
</dbReference>
<feature type="domain" description="Peptidase M12B" evidence="17">
    <location>
        <begin position="239"/>
        <end position="453"/>
    </location>
</feature>
<reference evidence="20" key="1">
    <citation type="submission" date="2025-08" db="UniProtKB">
        <authorList>
            <consortium name="RefSeq"/>
        </authorList>
    </citation>
    <scope>IDENTIFICATION</scope>
</reference>
<dbReference type="Gene3D" id="3.40.390.10">
    <property type="entry name" value="Collagenase (Catalytic Domain)"/>
    <property type="match status" value="1"/>
</dbReference>
<dbReference type="Pfam" id="PF01421">
    <property type="entry name" value="Reprolysin"/>
    <property type="match status" value="1"/>
</dbReference>
<feature type="disulfide bond" evidence="15">
    <location>
        <begin position="558"/>
        <end position="595"/>
    </location>
</feature>
<feature type="binding site" evidence="14">
    <location>
        <position position="331"/>
    </location>
    <ligand>
        <name>Ca(2+)</name>
        <dbReference type="ChEBI" id="CHEBI:29108"/>
        <label>1</label>
    </ligand>
</feature>
<feature type="disulfide bond" evidence="15">
    <location>
        <begin position="342"/>
        <end position="348"/>
    </location>
</feature>
<dbReference type="Pfam" id="PF19236">
    <property type="entry name" value="ADAMTS_CR_3"/>
    <property type="match status" value="1"/>
</dbReference>
<dbReference type="SUPFAM" id="SSF82895">
    <property type="entry name" value="TSP-1 type 1 repeat"/>
    <property type="match status" value="13"/>
</dbReference>
<evidence type="ECO:0000256" key="14">
    <source>
        <dbReference type="PIRSR" id="PIRSR613273-2"/>
    </source>
</evidence>
<comment type="cofactor">
    <cofactor evidence="14">
        <name>Zn(2+)</name>
        <dbReference type="ChEBI" id="CHEBI:29105"/>
    </cofactor>
    <text evidence="14">Binds 1 zinc ion per subunit.</text>
</comment>
<dbReference type="Gene3D" id="3.40.1620.60">
    <property type="match status" value="1"/>
</dbReference>
<keyword evidence="5 14" id="KW-0479">Metal-binding</keyword>
<dbReference type="Pfam" id="PF08685">
    <property type="entry name" value="GON"/>
    <property type="match status" value="1"/>
</dbReference>
<dbReference type="InterPro" id="IPR050439">
    <property type="entry name" value="ADAMTS_ADAMTS-like"/>
</dbReference>
<dbReference type="InterPro" id="IPR041645">
    <property type="entry name" value="ADAMTS_CR_2"/>
</dbReference>
<keyword evidence="10 20" id="KW-0482">Metalloprotease</keyword>
<feature type="disulfide bond" evidence="15">
    <location>
        <begin position="573"/>
        <end position="585"/>
    </location>
</feature>
<dbReference type="InterPro" id="IPR002870">
    <property type="entry name" value="Peptidase_M12B_N"/>
</dbReference>
<dbReference type="GO" id="GO:0031012">
    <property type="term" value="C:extracellular matrix"/>
    <property type="evidence" value="ECO:0007669"/>
    <property type="project" value="TreeGrafter"/>
</dbReference>
<keyword evidence="9 14" id="KW-0862">Zinc</keyword>
<feature type="binding site" evidence="14">
    <location>
        <position position="324"/>
    </location>
    <ligand>
        <name>Ca(2+)</name>
        <dbReference type="ChEBI" id="CHEBI:29108"/>
        <label>1</label>
    </ligand>
</feature>
<evidence type="ECO:0000256" key="7">
    <source>
        <dbReference type="ARBA" id="ARBA00022737"/>
    </source>
</evidence>
<dbReference type="Gene3D" id="2.20.100.10">
    <property type="entry name" value="Thrombospondin type-1 (TSP1) repeat"/>
    <property type="match status" value="12"/>
</dbReference>
<feature type="disulfide bond" evidence="15">
    <location>
        <begin position="525"/>
        <end position="536"/>
    </location>
</feature>
<feature type="disulfide bond" evidence="15">
    <location>
        <begin position="398"/>
        <end position="432"/>
    </location>
</feature>
<dbReference type="InterPro" id="IPR001590">
    <property type="entry name" value="Peptidase_M12B"/>
</dbReference>
<keyword evidence="2" id="KW-0964">Secreted</keyword>
<feature type="disulfide bond" evidence="15">
    <location>
        <begin position="360"/>
        <end position="448"/>
    </location>
</feature>
<dbReference type="FunFam" id="3.40.390.10:FF:000001">
    <property type="entry name" value="A disintegrin and metalloproteinase with thrombospondin motifs 1"/>
    <property type="match status" value="1"/>
</dbReference>
<dbReference type="Gene3D" id="2.60.120.830">
    <property type="match status" value="1"/>
</dbReference>
<dbReference type="CDD" id="cd04273">
    <property type="entry name" value="ZnMc_ADAMTS_like"/>
    <property type="match status" value="1"/>
</dbReference>
<feature type="disulfide bond" evidence="15">
    <location>
        <begin position="314"/>
        <end position="366"/>
    </location>
</feature>
<evidence type="ECO:0000256" key="3">
    <source>
        <dbReference type="ARBA" id="ARBA00022530"/>
    </source>
</evidence>
<dbReference type="FunFam" id="2.60.120.830:FF:000001">
    <property type="entry name" value="A disintegrin and metalloproteinase with thrombospondin motifs 1"/>
    <property type="match status" value="1"/>
</dbReference>
<proteinExistence type="predicted"/>
<feature type="domain" description="GON" evidence="18">
    <location>
        <begin position="1654"/>
        <end position="1854"/>
    </location>
</feature>
<feature type="active site" evidence="13 16">
    <location>
        <position position="383"/>
    </location>
</feature>
<keyword evidence="4" id="KW-0645">Protease</keyword>
<organism evidence="19 20">
    <name type="scientific">Octopus sinensis</name>
    <name type="common">East Asian common octopus</name>
    <dbReference type="NCBI Taxonomy" id="2607531"/>
    <lineage>
        <taxon>Eukaryota</taxon>
        <taxon>Metazoa</taxon>
        <taxon>Spiralia</taxon>
        <taxon>Lophotrochozoa</taxon>
        <taxon>Mollusca</taxon>
        <taxon>Cephalopoda</taxon>
        <taxon>Coleoidea</taxon>
        <taxon>Octopodiformes</taxon>
        <taxon>Octopoda</taxon>
        <taxon>Incirrata</taxon>
        <taxon>Octopodidae</taxon>
        <taxon>Octopus</taxon>
    </lineage>
</organism>
<dbReference type="SMART" id="SM00209">
    <property type="entry name" value="TSP1"/>
    <property type="match status" value="14"/>
</dbReference>
<evidence type="ECO:0000256" key="15">
    <source>
        <dbReference type="PIRSR" id="PIRSR613273-3"/>
    </source>
</evidence>
<dbReference type="GO" id="GO:0008270">
    <property type="term" value="F:zinc ion binding"/>
    <property type="evidence" value="ECO:0007669"/>
    <property type="project" value="InterPro"/>
</dbReference>
<keyword evidence="7" id="KW-0677">Repeat</keyword>
<dbReference type="PROSITE" id="PS50092">
    <property type="entry name" value="TSP1"/>
    <property type="match status" value="13"/>
</dbReference>
<evidence type="ECO:0000256" key="5">
    <source>
        <dbReference type="ARBA" id="ARBA00022723"/>
    </source>
</evidence>
<dbReference type="InterPro" id="IPR045371">
    <property type="entry name" value="ADAMTS_CR_3"/>
</dbReference>
<keyword evidence="8" id="KW-0378">Hydrolase</keyword>
<evidence type="ECO:0000256" key="13">
    <source>
        <dbReference type="PIRSR" id="PIRSR613273-1"/>
    </source>
</evidence>
<feature type="binding site" description="in inhibited form" evidence="14">
    <location>
        <position position="197"/>
    </location>
    <ligand>
        <name>Zn(2+)</name>
        <dbReference type="ChEBI" id="CHEBI:29105"/>
        <note>catalytic</note>
    </ligand>
</feature>
<evidence type="ECO:0000256" key="1">
    <source>
        <dbReference type="ARBA" id="ARBA00004498"/>
    </source>
</evidence>
<dbReference type="Pfam" id="PF00090">
    <property type="entry name" value="TSP_1"/>
    <property type="match status" value="1"/>
</dbReference>
<dbReference type="PANTHER" id="PTHR13723:SF278">
    <property type="entry name" value="ADAM METALLOPEPTIDASE WITH THROMBOSPONDIN TYPE 1 MOTIF A, ISOFORM B"/>
    <property type="match status" value="1"/>
</dbReference>
<dbReference type="FunFam" id="2.20.100.10:FF:000006">
    <property type="entry name" value="A disintegrin and metalloproteinase with thrombospondin motifs 1"/>
    <property type="match status" value="1"/>
</dbReference>
<keyword evidence="11 15" id="KW-1015">Disulfide bond</keyword>
<dbReference type="GO" id="GO:0004222">
    <property type="term" value="F:metalloendopeptidase activity"/>
    <property type="evidence" value="ECO:0007669"/>
    <property type="project" value="InterPro"/>
</dbReference>
<feature type="disulfide bond" evidence="15">
    <location>
        <begin position="499"/>
        <end position="531"/>
    </location>
</feature>
<dbReference type="PROSITE" id="PS51046">
    <property type="entry name" value="GON"/>
    <property type="match status" value="1"/>
</dbReference>
<dbReference type="Pfam" id="PF01562">
    <property type="entry name" value="Pep_M12B_propep"/>
    <property type="match status" value="1"/>
</dbReference>
<dbReference type="KEGG" id="osn:115210358"/>
<dbReference type="InterPro" id="IPR036383">
    <property type="entry name" value="TSP1_rpt_sf"/>
</dbReference>
<keyword evidence="14" id="KW-0106">Calcium</keyword>
<comment type="caution">
    <text evidence="16">Lacks conserved residue(s) required for the propagation of feature annotation.</text>
</comment>
<evidence type="ECO:0000259" key="17">
    <source>
        <dbReference type="PROSITE" id="PS50215"/>
    </source>
</evidence>
<dbReference type="PRINTS" id="PR01857">
    <property type="entry name" value="ADAMTSFAMILY"/>
</dbReference>
<dbReference type="InterPro" id="IPR013273">
    <property type="entry name" value="ADAMTS/ADAMTS-like"/>
</dbReference>
<evidence type="ECO:0000313" key="19">
    <source>
        <dbReference type="Proteomes" id="UP000515154"/>
    </source>
</evidence>
<dbReference type="Pfam" id="PF17771">
    <property type="entry name" value="ADAMTS_CR_2"/>
    <property type="match status" value="1"/>
</dbReference>
<evidence type="ECO:0000256" key="9">
    <source>
        <dbReference type="ARBA" id="ARBA00022833"/>
    </source>
</evidence>
<evidence type="ECO:0000256" key="6">
    <source>
        <dbReference type="ARBA" id="ARBA00022729"/>
    </source>
</evidence>
<name>A0A7E6EM93_9MOLL</name>
<feature type="disulfide bond" evidence="15">
    <location>
        <begin position="480"/>
        <end position="504"/>
    </location>
</feature>
<dbReference type="PANTHER" id="PTHR13723">
    <property type="entry name" value="ADAMTS A DISINTEGRIN AND METALLOPROTEASE WITH THROMBOSPONDIN MOTIFS PROTEASE"/>
    <property type="match status" value="1"/>
</dbReference>
<keyword evidence="3" id="KW-0272">Extracellular matrix</keyword>
<evidence type="ECO:0000259" key="18">
    <source>
        <dbReference type="PROSITE" id="PS51046"/>
    </source>
</evidence>
<feature type="binding site" evidence="14">
    <location>
        <position position="242"/>
    </location>
    <ligand>
        <name>Ca(2+)</name>
        <dbReference type="ChEBI" id="CHEBI:29108"/>
        <label>2</label>
    </ligand>
</feature>
<comment type="subcellular location">
    <subcellularLocation>
        <location evidence="1">Secreted</location>
        <location evidence="1">Extracellular space</location>
        <location evidence="1">Extracellular matrix</location>
    </subcellularLocation>
</comment>